<dbReference type="InterPro" id="IPR037293">
    <property type="entry name" value="Gal_Oxidase_central_sf"/>
</dbReference>
<dbReference type="InterPro" id="IPR009880">
    <property type="entry name" value="Glyoxal_oxidase_N"/>
</dbReference>
<keyword evidence="5" id="KW-1185">Reference proteome</keyword>
<gene>
    <name evidence="4" type="ORF">IHQ68_06840</name>
</gene>
<dbReference type="Pfam" id="PF14200">
    <property type="entry name" value="RicinB_lectin_2"/>
    <property type="match status" value="1"/>
</dbReference>
<dbReference type="EMBL" id="JADBEO010000011">
    <property type="protein sequence ID" value="MDR4306332.1"/>
    <property type="molecule type" value="Genomic_DNA"/>
</dbReference>
<feature type="domain" description="Ricin B lectin" evidence="3">
    <location>
        <begin position="30"/>
        <end position="166"/>
    </location>
</feature>
<organism evidence="4 5">
    <name type="scientific">Chelatococcus sambhunathii</name>
    <dbReference type="NCBI Taxonomy" id="363953"/>
    <lineage>
        <taxon>Bacteria</taxon>
        <taxon>Pseudomonadati</taxon>
        <taxon>Pseudomonadota</taxon>
        <taxon>Alphaproteobacteria</taxon>
        <taxon>Hyphomicrobiales</taxon>
        <taxon>Chelatococcaceae</taxon>
        <taxon>Chelatococcus</taxon>
    </lineage>
</organism>
<dbReference type="InterPro" id="IPR011043">
    <property type="entry name" value="Gal_Oxase/kelch_b-propeller"/>
</dbReference>
<dbReference type="InterPro" id="IPR013783">
    <property type="entry name" value="Ig-like_fold"/>
</dbReference>
<comment type="caution">
    <text evidence="4">The sequence shown here is derived from an EMBL/GenBank/DDBJ whole genome shotgun (WGS) entry which is preliminary data.</text>
</comment>
<dbReference type="Proteomes" id="UP001181622">
    <property type="component" value="Unassembled WGS sequence"/>
</dbReference>
<dbReference type="InterPro" id="IPR011498">
    <property type="entry name" value="Kelch_2"/>
</dbReference>
<reference evidence="4" key="1">
    <citation type="submission" date="2020-10" db="EMBL/GenBank/DDBJ databases">
        <authorList>
            <person name="Abbas A."/>
            <person name="Razzaq R."/>
            <person name="Waqas M."/>
            <person name="Abbas N."/>
            <person name="Nielsen T.K."/>
            <person name="Hansen L.H."/>
            <person name="Hussain S."/>
            <person name="Shahid M."/>
        </authorList>
    </citation>
    <scope>NUCLEOTIDE SEQUENCE</scope>
    <source>
        <strain evidence="4">S14</strain>
    </source>
</reference>
<name>A0ABU1DE22_9HYPH</name>
<evidence type="ECO:0000256" key="2">
    <source>
        <dbReference type="SAM" id="SignalP"/>
    </source>
</evidence>
<evidence type="ECO:0000313" key="4">
    <source>
        <dbReference type="EMBL" id="MDR4306332.1"/>
    </source>
</evidence>
<accession>A0ABU1DE22</accession>
<dbReference type="Gene3D" id="2.80.10.50">
    <property type="match status" value="2"/>
</dbReference>
<dbReference type="Pfam" id="PF09118">
    <property type="entry name" value="GO-like_E_set"/>
    <property type="match status" value="1"/>
</dbReference>
<feature type="domain" description="Ricin B lectin" evidence="3">
    <location>
        <begin position="170"/>
        <end position="306"/>
    </location>
</feature>
<dbReference type="InterPro" id="IPR014756">
    <property type="entry name" value="Ig_E-set"/>
</dbReference>
<dbReference type="InterPro" id="IPR000772">
    <property type="entry name" value="Ricin_B_lectin"/>
</dbReference>
<dbReference type="PANTHER" id="PTHR32208:SF56">
    <property type="entry name" value="GALACTOSE OXIDASE-RELATED"/>
    <property type="match status" value="1"/>
</dbReference>
<dbReference type="SMART" id="SM00612">
    <property type="entry name" value="Kelch"/>
    <property type="match status" value="2"/>
</dbReference>
<evidence type="ECO:0000256" key="1">
    <source>
        <dbReference type="ARBA" id="ARBA00022729"/>
    </source>
</evidence>
<dbReference type="InterPro" id="IPR015202">
    <property type="entry name" value="GO-like_E_set"/>
</dbReference>
<proteinExistence type="predicted"/>
<sequence length="781" mass="80749">MNGLRAFASAAAVFFGCAAFGHDAAAQTIPSAGQIKSPYSGLCAEISSASTAVGAKAVQQPCSSATQQQWEFRADAGGGHRIVNRNSNLCLGVAGASVVQGTAAEQQACTGDAGQRWTIVASGANVEIRNANSGQCLEIGGASMSPGATLSQWNCAGAAQQTWSLVGSAAPSGLLVNRNSGMCAHIPNASKAQLTALTQWTCSRQAHLLWEFRPAAGGAYQIVNRNSGLCLDVNGGSTADGATAIQYPCGAQTNQLWTMRPKGDSVELVANHSGKCLDVEGGSIDHGGRILQWTCNSGANQQWTALGAPAPSLWTARLPLPIVPVAASVLRNGKILTWSAYDRFAFGGDQGKTFTALFDPATNSASERLVSNTGHDMFCPGTSVLADGRILVTGGSSSSKASIYDPTTNAWTATTRLNVPRGYQGDTLLSTGDVFTVGGSWSGGQGGKVGEVWSRTAGTWRRLTGVSGESMAATDPGGIYRGDNHMWLYGAANGYVFQAGPSQMMHWVNTAGAGAVSNAGLRGDDAYSMNGNVVMYDAGKLLKLGGAPAYEARLANSAAYRIDFSRGPGQPVAVTKQKPMTFPRAFANAVALPTGEVVVMGGQTYPTPFSDARAIMVPEIWSPATGAFTSLAEMAIPRTYHSVAGLMLDGRVFVGGGGLCGSCATNHADIQILTPPYLLNADGSAAARPTISTAPTTGTWGQTITVGASGASAFSLVRLSSTTHSVNNDQRRLPLAIASASGSSFRLQLPADRGTLLPGDWMLFAMNANGTPSVAKILRIQ</sequence>
<dbReference type="Pfam" id="PF07646">
    <property type="entry name" value="Kelch_2"/>
    <property type="match status" value="1"/>
</dbReference>
<dbReference type="InterPro" id="IPR006652">
    <property type="entry name" value="Kelch_1"/>
</dbReference>
<evidence type="ECO:0000313" key="5">
    <source>
        <dbReference type="Proteomes" id="UP001181622"/>
    </source>
</evidence>
<dbReference type="PROSITE" id="PS50231">
    <property type="entry name" value="RICIN_B_LECTIN"/>
    <property type="match status" value="2"/>
</dbReference>
<dbReference type="InterPro" id="IPR035992">
    <property type="entry name" value="Ricin_B-like_lectins"/>
</dbReference>
<dbReference type="SMART" id="SM00458">
    <property type="entry name" value="RICIN"/>
    <property type="match status" value="2"/>
</dbReference>
<feature type="chain" id="PRO_5046235207" evidence="2">
    <location>
        <begin position="22"/>
        <end position="781"/>
    </location>
</feature>
<dbReference type="SUPFAM" id="SSF50965">
    <property type="entry name" value="Galactose oxidase, central domain"/>
    <property type="match status" value="1"/>
</dbReference>
<protein>
    <submittedName>
        <fullName evidence="4">RICIN domain-containing protein</fullName>
    </submittedName>
</protein>
<dbReference type="Pfam" id="PF07250">
    <property type="entry name" value="Glyoxal_oxid_N"/>
    <property type="match status" value="1"/>
</dbReference>
<dbReference type="RefSeq" id="WP_309390127.1">
    <property type="nucleotide sequence ID" value="NZ_JADBEO010000011.1"/>
</dbReference>
<dbReference type="CDD" id="cd02851">
    <property type="entry name" value="E_set_GO_C"/>
    <property type="match status" value="1"/>
</dbReference>
<dbReference type="PANTHER" id="PTHR32208">
    <property type="entry name" value="SECRETED PROTEIN-RELATED"/>
    <property type="match status" value="1"/>
</dbReference>
<dbReference type="PROSITE" id="PS51257">
    <property type="entry name" value="PROKAR_LIPOPROTEIN"/>
    <property type="match status" value="1"/>
</dbReference>
<dbReference type="SUPFAM" id="SSF81296">
    <property type="entry name" value="E set domains"/>
    <property type="match status" value="1"/>
</dbReference>
<keyword evidence="1 2" id="KW-0732">Signal</keyword>
<feature type="signal peptide" evidence="2">
    <location>
        <begin position="1"/>
        <end position="21"/>
    </location>
</feature>
<dbReference type="Pfam" id="PF00652">
    <property type="entry name" value="Ricin_B_lectin"/>
    <property type="match status" value="1"/>
</dbReference>
<dbReference type="CDD" id="cd00161">
    <property type="entry name" value="beta-trefoil_Ricin-like"/>
    <property type="match status" value="2"/>
</dbReference>
<dbReference type="SUPFAM" id="SSF50370">
    <property type="entry name" value="Ricin B-like lectins"/>
    <property type="match status" value="2"/>
</dbReference>
<dbReference type="Gene3D" id="2.60.40.10">
    <property type="entry name" value="Immunoglobulins"/>
    <property type="match status" value="1"/>
</dbReference>
<dbReference type="Gene3D" id="2.130.10.80">
    <property type="entry name" value="Galactose oxidase/kelch, beta-propeller"/>
    <property type="match status" value="1"/>
</dbReference>
<evidence type="ECO:0000259" key="3">
    <source>
        <dbReference type="SMART" id="SM00458"/>
    </source>
</evidence>